<accession>A0A6M3LR59</accession>
<dbReference type="EMBL" id="MT143283">
    <property type="protein sequence ID" value="QJA95065.1"/>
    <property type="molecule type" value="Genomic_DNA"/>
</dbReference>
<proteinExistence type="predicted"/>
<protein>
    <submittedName>
        <fullName evidence="1">Uncharacterized protein</fullName>
    </submittedName>
</protein>
<dbReference type="AlphaFoldDB" id="A0A6M3LR59"/>
<gene>
    <name evidence="1" type="ORF">MM415B03669_0002</name>
</gene>
<sequence length="487" mass="51444">MVDQKITELDELTAPAAADELAIVDDSAGATKRISWANLMQGQQNLLTNSGFGVWSNSTLEDVTVVSTDTDGSTYASWAGIRTAMTDGGANLLLTMTATDSGNATYQLSDLTIGKLYEVTAIVANGTGSWTTGDTLRAYNAALSSTIATTSITAAGTYTCVWEATEVNNAVGFSIASGTDTQNYNITSIIVAEVTPGCVAGDTAGPDGMIKAGSVAYPDIYRQHNDTTYTKAGSYYSLKMVSWSSGESYVFTNGNYANLFEISRFAGRTLTMGAWVYASDASNAYVGFYDNGVHYKSGYHSGTPGWEWLEVSRTVIATTSFSGMLGQAVASKTAYFSQPMLVFGSSIGEGNYSSPPGEIIRFEKDVVLTDYDMGVGDIATDVDAEINIEAQSNGKIPKGISELYANIRAMDSAVAASIGVWMGPDTTYCAQNIGDIGVPLLGVGNDEPVQAAGWVRCDSGGDPWVFLNASGANTFDCEIRTTGVRLR</sequence>
<organism evidence="1">
    <name type="scientific">viral metagenome</name>
    <dbReference type="NCBI Taxonomy" id="1070528"/>
    <lineage>
        <taxon>unclassified sequences</taxon>
        <taxon>metagenomes</taxon>
        <taxon>organismal metagenomes</taxon>
    </lineage>
</organism>
<name>A0A6M3LR59_9ZZZZ</name>
<evidence type="ECO:0000313" key="1">
    <source>
        <dbReference type="EMBL" id="QJA95065.1"/>
    </source>
</evidence>
<reference evidence="1" key="1">
    <citation type="submission" date="2020-03" db="EMBL/GenBank/DDBJ databases">
        <title>The deep terrestrial virosphere.</title>
        <authorList>
            <person name="Holmfeldt K."/>
            <person name="Nilsson E."/>
            <person name="Simone D."/>
            <person name="Lopez-Fernandez M."/>
            <person name="Wu X."/>
            <person name="de Brujin I."/>
            <person name="Lundin D."/>
            <person name="Andersson A."/>
            <person name="Bertilsson S."/>
            <person name="Dopson M."/>
        </authorList>
    </citation>
    <scope>NUCLEOTIDE SEQUENCE</scope>
    <source>
        <strain evidence="1">MM415B03669</strain>
    </source>
</reference>